<accession>A0A7C9KIZ3</accession>
<sequence>MTSRAQVYARIIELIEPLNLKKAPLAETTTFAGDLEMDSLTVMDLVASMEDEWDIVMPLNMLPDLETIGQVADAVTKLVAK</sequence>
<feature type="domain" description="Carrier" evidence="1">
    <location>
        <begin position="2"/>
        <end position="79"/>
    </location>
</feature>
<dbReference type="SUPFAM" id="SSF47336">
    <property type="entry name" value="ACP-like"/>
    <property type="match status" value="1"/>
</dbReference>
<dbReference type="Pfam" id="PF00550">
    <property type="entry name" value="PP-binding"/>
    <property type="match status" value="1"/>
</dbReference>
<comment type="caution">
    <text evidence="2">The sequence shown here is derived from an EMBL/GenBank/DDBJ whole genome shotgun (WGS) entry which is preliminary data.</text>
</comment>
<gene>
    <name evidence="2" type="ORF">F3168_10435</name>
</gene>
<dbReference type="EMBL" id="WIOL01000003">
    <property type="protein sequence ID" value="MQT17679.1"/>
    <property type="molecule type" value="Genomic_DNA"/>
</dbReference>
<reference evidence="2 3" key="1">
    <citation type="submission" date="2019-09" db="EMBL/GenBank/DDBJ databases">
        <title>Polymorphobacter sp. isolated from a lake in China.</title>
        <authorList>
            <person name="Liu Z."/>
        </authorList>
    </citation>
    <scope>NUCLEOTIDE SEQUENCE [LARGE SCALE GENOMIC DNA]</scope>
    <source>
        <strain evidence="2 3">D40P</strain>
    </source>
</reference>
<evidence type="ECO:0000259" key="1">
    <source>
        <dbReference type="PROSITE" id="PS50075"/>
    </source>
</evidence>
<organism evidence="2 3">
    <name type="scientific">Sandarakinorhabdus fusca</name>
    <dbReference type="NCBI Taxonomy" id="1439888"/>
    <lineage>
        <taxon>Bacteria</taxon>
        <taxon>Pseudomonadati</taxon>
        <taxon>Pseudomonadota</taxon>
        <taxon>Alphaproteobacteria</taxon>
        <taxon>Sphingomonadales</taxon>
        <taxon>Sphingosinicellaceae</taxon>
        <taxon>Sandarakinorhabdus</taxon>
    </lineage>
</organism>
<evidence type="ECO:0000313" key="2">
    <source>
        <dbReference type="EMBL" id="MQT17679.1"/>
    </source>
</evidence>
<evidence type="ECO:0000313" key="3">
    <source>
        <dbReference type="Proteomes" id="UP000481327"/>
    </source>
</evidence>
<dbReference type="OrthoDB" id="287644at2"/>
<dbReference type="Gene3D" id="1.10.1200.10">
    <property type="entry name" value="ACP-like"/>
    <property type="match status" value="1"/>
</dbReference>
<dbReference type="InterPro" id="IPR009081">
    <property type="entry name" value="PP-bd_ACP"/>
</dbReference>
<dbReference type="AlphaFoldDB" id="A0A7C9KIZ3"/>
<dbReference type="InterPro" id="IPR036736">
    <property type="entry name" value="ACP-like_sf"/>
</dbReference>
<keyword evidence="3" id="KW-1185">Reference proteome</keyword>
<dbReference type="Proteomes" id="UP000481327">
    <property type="component" value="Unassembled WGS sequence"/>
</dbReference>
<proteinExistence type="predicted"/>
<dbReference type="PROSITE" id="PS50075">
    <property type="entry name" value="CARRIER"/>
    <property type="match status" value="1"/>
</dbReference>
<protein>
    <submittedName>
        <fullName evidence="2">Acyl carrier protein</fullName>
    </submittedName>
</protein>
<name>A0A7C9KIZ3_9SPHN</name>
<dbReference type="RefSeq" id="WP_152578112.1">
    <property type="nucleotide sequence ID" value="NZ_JAATJI010000002.1"/>
</dbReference>